<evidence type="ECO:0000313" key="3">
    <source>
        <dbReference type="EMBL" id="CAJ1934278.1"/>
    </source>
</evidence>
<feature type="region of interest" description="Disordered" evidence="2">
    <location>
        <begin position="1650"/>
        <end position="1751"/>
    </location>
</feature>
<feature type="compositionally biased region" description="Basic and acidic residues" evidence="2">
    <location>
        <begin position="2697"/>
        <end position="2706"/>
    </location>
</feature>
<feature type="region of interest" description="Disordered" evidence="2">
    <location>
        <begin position="315"/>
        <end position="338"/>
    </location>
</feature>
<name>A0AAD2FIF7_9STRA</name>
<evidence type="ECO:0000313" key="4">
    <source>
        <dbReference type="Proteomes" id="UP001295423"/>
    </source>
</evidence>
<organism evidence="3 4">
    <name type="scientific">Cylindrotheca closterium</name>
    <dbReference type="NCBI Taxonomy" id="2856"/>
    <lineage>
        <taxon>Eukaryota</taxon>
        <taxon>Sar</taxon>
        <taxon>Stramenopiles</taxon>
        <taxon>Ochrophyta</taxon>
        <taxon>Bacillariophyta</taxon>
        <taxon>Bacillariophyceae</taxon>
        <taxon>Bacillariophycidae</taxon>
        <taxon>Bacillariales</taxon>
        <taxon>Bacillariaceae</taxon>
        <taxon>Cylindrotheca</taxon>
    </lineage>
</organism>
<feature type="compositionally biased region" description="Polar residues" evidence="2">
    <location>
        <begin position="242"/>
        <end position="257"/>
    </location>
</feature>
<proteinExistence type="predicted"/>
<dbReference type="InterPro" id="IPR011990">
    <property type="entry name" value="TPR-like_helical_dom_sf"/>
</dbReference>
<feature type="compositionally biased region" description="Basic and acidic residues" evidence="2">
    <location>
        <begin position="1703"/>
        <end position="1714"/>
    </location>
</feature>
<feature type="coiled-coil region" evidence="1">
    <location>
        <begin position="647"/>
        <end position="674"/>
    </location>
</feature>
<feature type="region of interest" description="Disordered" evidence="2">
    <location>
        <begin position="730"/>
        <end position="760"/>
    </location>
</feature>
<feature type="compositionally biased region" description="Polar residues" evidence="2">
    <location>
        <begin position="1"/>
        <end position="21"/>
    </location>
</feature>
<feature type="compositionally biased region" description="Basic and acidic residues" evidence="2">
    <location>
        <begin position="826"/>
        <end position="835"/>
    </location>
</feature>
<feature type="region of interest" description="Disordered" evidence="2">
    <location>
        <begin position="2688"/>
        <end position="2707"/>
    </location>
</feature>
<dbReference type="EMBL" id="CAKOGP040000335">
    <property type="protein sequence ID" value="CAJ1934278.1"/>
    <property type="molecule type" value="Genomic_DNA"/>
</dbReference>
<dbReference type="Gene3D" id="1.25.40.10">
    <property type="entry name" value="Tetratricopeptide repeat domain"/>
    <property type="match status" value="1"/>
</dbReference>
<feature type="region of interest" description="Disordered" evidence="2">
    <location>
        <begin position="1975"/>
        <end position="2030"/>
    </location>
</feature>
<feature type="compositionally biased region" description="Basic and acidic residues" evidence="2">
    <location>
        <begin position="2660"/>
        <end position="2674"/>
    </location>
</feature>
<feature type="region of interest" description="Disordered" evidence="2">
    <location>
        <begin position="1603"/>
        <end position="1637"/>
    </location>
</feature>
<protein>
    <submittedName>
        <fullName evidence="3">Uncharacterized protein</fullName>
    </submittedName>
</protein>
<feature type="region of interest" description="Disordered" evidence="2">
    <location>
        <begin position="542"/>
        <end position="587"/>
    </location>
</feature>
<dbReference type="Proteomes" id="UP001295423">
    <property type="component" value="Unassembled WGS sequence"/>
</dbReference>
<feature type="region of interest" description="Disordered" evidence="2">
    <location>
        <begin position="1"/>
        <end position="60"/>
    </location>
</feature>
<feature type="compositionally biased region" description="Polar residues" evidence="2">
    <location>
        <begin position="813"/>
        <end position="825"/>
    </location>
</feature>
<accession>A0AAD2FIF7</accession>
<feature type="compositionally biased region" description="Polar residues" evidence="2">
    <location>
        <begin position="1376"/>
        <end position="1390"/>
    </location>
</feature>
<feature type="compositionally biased region" description="Polar residues" evidence="2">
    <location>
        <begin position="1682"/>
        <end position="1692"/>
    </location>
</feature>
<feature type="region of interest" description="Disordered" evidence="2">
    <location>
        <begin position="1463"/>
        <end position="1488"/>
    </location>
</feature>
<evidence type="ECO:0000256" key="2">
    <source>
        <dbReference type="SAM" id="MobiDB-lite"/>
    </source>
</evidence>
<feature type="region of interest" description="Disordered" evidence="2">
    <location>
        <begin position="2658"/>
        <end position="2678"/>
    </location>
</feature>
<feature type="region of interest" description="Disordered" evidence="2">
    <location>
        <begin position="231"/>
        <end position="269"/>
    </location>
</feature>
<feature type="region of interest" description="Disordered" evidence="2">
    <location>
        <begin position="1080"/>
        <end position="1115"/>
    </location>
</feature>
<comment type="caution">
    <text evidence="3">The sequence shown here is derived from an EMBL/GenBank/DDBJ whole genome shotgun (WGS) entry which is preliminary data.</text>
</comment>
<keyword evidence="4" id="KW-1185">Reference proteome</keyword>
<keyword evidence="1" id="KW-0175">Coiled coil</keyword>
<feature type="region of interest" description="Disordered" evidence="2">
    <location>
        <begin position="813"/>
        <end position="839"/>
    </location>
</feature>
<reference evidence="3" key="1">
    <citation type="submission" date="2023-08" db="EMBL/GenBank/DDBJ databases">
        <authorList>
            <person name="Audoor S."/>
            <person name="Bilcke G."/>
        </authorList>
    </citation>
    <scope>NUCLEOTIDE SEQUENCE</scope>
</reference>
<feature type="region of interest" description="Disordered" evidence="2">
    <location>
        <begin position="1314"/>
        <end position="1339"/>
    </location>
</feature>
<sequence>MGNEPSTLSGTEDDLYQNNPTHPLHRKSTGKHLIDSDDDEADEHDHSRVSLRRRGASGSLKGSVFAAAATDGPSSSSFVDPVLSAAAAGAAARKAKQTRRMHSNPFRQHSKDVSNNEWRMSLQRLAKTAASTATNMAHVTAPMLADASSIVVESAKEFATDVHDEFTKPKYFEAEDGAESVIMFPYSPGRSLSGRSWYSPFAGHDPDLSPTTPNTGQSDSMGRVRLDLKVKNRVPLAPSLKPTPSTVTSEESVPTQQQEREPKSKSRRSVQIVHFPELAKLHSKAALQGDVKRALPEAISNDEVISAVQESKVSSTIDHRNGGKAISKSHEKSDERNEFRRSIDSGAVTATSQNSAILAGKPSKDSEDITFVALADAVKDDECKRAENPAIENTSPEMHDGARLEEKEEIEFATVNGANRNGDLDCTNDFPGEDITTEKNVGTKSKVSEEIEFNAAIEDFPVEDRTREKSVGTEFEESEEIEFTLARDDELKPAKDFASKKLDETAFTSINGAVRDINSNHAEDSANEGTIAKMLIGTTSEASGETAPIALSDTVKEDRLKHAEDSAAEDLTDEKKSSSEPGGQIYSHANQVVEESNRGESPSADDIKDLDIFDEFQQLVESAAKEGVFFSLDNEDSMAAMDFDGVNAEIERELEESSDSLEKELEALKSLEKVPEEPASIIQEEKLVEPAKLKILTTTETKSTDENAVFEMSFKTKRDDEDFSHIVREVPSNDSDVSHSEAKSPSKKNYYQDVSSPMRKSGVEQELRDLLARVENGEVVDEDRLSELDLFERYQSGEKLTADEMEDLGSILKSTQNLNRSNSTSIDEKSDHGEKSNLPSLFETSDNGDHKIINHHVGDGNKIPIGHRSESAYDANNHACENLRANETEKFMTATSSDTENSWLYWSVGRKGSESSQISTERLTSILSVADPEAIPDKGIEERFGWSTNEEVSHAYDGWRYWAHVGDDTGDDHQIELEETNLLPQDPTPILRIGIETITKTSSPFDGPAWLYWSHIGLPAEVGQPEHDVHTSMPIRDAESINDLKWPEILASSPKRETVTNSESGWRYWALLEKPGESMHGLSNLNGTGPLRHTTRKPLIKGEQSNDDSVSVAQKGGEGAPLEELLPLPISGPQIEGALWCEDSVAVLRAGEEDASHEESLLFSVSEALNERDQSNEDSVRIMQNEEDQTRVGESLSLTANSAPFDTKAGWMFWSMLGEGSSQNIVEENKSLWDSESTMAPHELQLETKRAEDAEHADKPAWLHWAQLDDVKASEAKSPFHYSISRSEVQEVPSPPSVDPAWIYWSTAREEKTHKAVKDSRPSWEVDRTTAPDDDQLDKNRATVTAGNEDKPEWLQWAHLDQPQTSDPEPSERESVQVSGPQSLKSQPFGSTGPIISTPGWLYWSKLEKHQAKKVVESRSLSWDFLVGNAPQEVQIHRPRTDVVGEQTSKPGWLHWAQIDQPKAPDSKLPQHNPGSVTEGKATGDAPNEMALRADNPGWLYWSTMGRQHIENKDKTPECSTGIHDSTVPNEVHLQKNMAHESAERKWLFWAQIGAAGSRLLDSNALQSGFIGNPHREEILSESKQQDTSKRSNVAAQVEDVETDTSKIVTRGMKTRSQANKHSDAGEPLTIGNSRVARDLHTSYNPVILKIESRSEEESGNGAQENERTHDAFSDLEHGEILSTNVSYSSETMQKEGGPTDGKTSRHQEEDHGSSHPQTSNAKTETDVNGDEDLSNPSQSNVDGENVGDQVENNASSSLKEAVSIFRRISAESRHAINSLREKRTPGPLTDESHILQDAQRLSKVASDLAGEVLRNGHAWLLPTTNESFGKTTDLTSVKNEKSSKSRGGIDADIGLQSEQSSTEFSVDLLNNSKRMLNAVVSKLTINVSINEKQERISLNRAKTVLPDSIFKYEISDRSPTTLSSVESVPIEDSARDLDKAESENDIAFSWDLMPTKREVRVEQHQLELSVDNSMVGSSSRVDGEVSLPMQKPRAGTKTKALDNASNHGSVDSEVLSPMMSPKSRRSKRLSRNLVKLQSDEFDTLSCRLELELDSADSSVVGGPSSVTGVKGFDQMNDPESLGLALVSFSSIDSIEFLNKIPRAPRKEEESRSPLFWGVLIANWKHSQIWKSMTRRSLSLDDDWLERDSMFEECGGSTSSSSTIRFQFRNKQVNFSSSGRNKLKPPDPQFGEASTLILSEYLCDIGAHQLGFEDQNEEYVIRHALAQNDAAPTDINSLLKLAESHLQSLAKLLGDIVAFASLETSRSRIKHSIGLKRYTAIRKKADRKYGGDISQVKDILRAQVTFPDETSLICGLLCLHRRCNNTSESKEMPQFEIVRLKNYFRTIDGSDPSLSPMPTGYRHVLINIRIAGFLIAGKLQTVIGPSRESNIPTFVFLELQFQLAQIFEIMGTDGYLLHSEFSSSFGVGNSTVGGLEGKSSGRSIDVFGFVNNILLVDHIKDSKQTAKEEQQIKVRRVEKKGEIGAIAAAAARERNGNNLISKPETEQKKADEGIGAAAAAAAKNTEPKGSKANATQGGIGALAAAAAQARNGGSQMSTKKQEENKPVGGIGAAAAVAARRSKMKNFKAISKGGGIAVIAAAVAEERNEGKASPKSEQDGQTVDAGIGAAAARSSKMNDFEANSKESGIGAMATAVAGEHNGGELTKKKEEKKPVEGIGAAAAAAARERNGNNLISKPETEQKKADEGIGAAAAAAAKNTEPKGSKANAAQGGIGALAAAAAQARNGGSQMSTKKQEENKPVGGIGAAAAAAARRSKMKNFKAISKGGGIAVIAAAVAEERNGRNSTPKSEEEREKVDVGIGAAAAAAAAARSSKMNGSNAIMGGAGIATIAAAAAKNRASYDGASESILAEKNLSQANASTSFKNSKTSVVLNYDTVAATKTREIDLIKEAIDVGIEEATSNPRNLPAFYCLYLLLRRLEEIDPDYFSIRRDGSSEYRPSMRSIKTMLLTRSLAISNQASSLGMLGWLEYGSSNVVERQLGLPIEMMQRLAFDFASSGDWKKASDVLSSCVLRCQEHLPLHHPTTLCAMIDLAGTYTMTSMQSEAKAMIKTVSDIVGEFLAECEAAFFEDMSKLFSFERDREQILFFERKTNAVSLLTTFATDFNSLLFRDFLGIMDPNHHVTLLNHSLVANSFAVLASCLAASQSIPTTEAVTSESSLRYWSLACLHYQHSLRGWTKLHSLSHPNATSAAFSIARCLRELGKIDESICILESLLECLQHSSERDDFGDNELDIEPKVLGSVSFLPSKSGLHNGSGVSIPECRREQTIVLCLWTLAAFVVQRNPDEEARVHALKLLHQASDILRNLLYHADEMHGNTQRVCLELYNCVEEEARVLFEPVRMAQMQTSEFKDHVMMAHQSSLTSMRRKRWFQQQSTASISQQTYPVHQFI</sequence>
<feature type="compositionally biased region" description="Basic and acidic residues" evidence="2">
    <location>
        <begin position="554"/>
        <end position="565"/>
    </location>
</feature>
<feature type="compositionally biased region" description="Basic and acidic residues" evidence="2">
    <location>
        <begin position="328"/>
        <end position="338"/>
    </location>
</feature>
<gene>
    <name evidence="3" type="ORF">CYCCA115_LOCUS3676</name>
</gene>
<feature type="region of interest" description="Disordered" evidence="2">
    <location>
        <begin position="1362"/>
        <end position="1392"/>
    </location>
</feature>
<feature type="compositionally biased region" description="Basic and acidic residues" evidence="2">
    <location>
        <begin position="1665"/>
        <end position="1680"/>
    </location>
</feature>
<evidence type="ECO:0000256" key="1">
    <source>
        <dbReference type="SAM" id="Coils"/>
    </source>
</evidence>